<evidence type="ECO:0000313" key="2">
    <source>
        <dbReference type="Proteomes" id="UP000285517"/>
    </source>
</evidence>
<sequence length="143" mass="16286">MLFHVSYSNKEDTRKIDSTLGKPFSIMQRLKMGGIGSPKLVMLDASLQITNLMNLDNNRNVCNIELRPKGIIIGFRSGLDPYALIIPYHKLVVYKGSPEDYSIYMDNYFVKIQARDKDQDVHQFMKKLLKAKIESGNGSVEDV</sequence>
<accession>A0A410G633</accession>
<name>A0A410G633_9FLAO</name>
<dbReference type="Proteomes" id="UP000285517">
    <property type="component" value="Chromosome"/>
</dbReference>
<gene>
    <name evidence="1" type="ORF">EI546_13850</name>
</gene>
<reference evidence="1 2" key="1">
    <citation type="submission" date="2019-01" db="EMBL/GenBank/DDBJ databases">
        <title>Complete genome sequencing of Aequorivita sp. H23M31.</title>
        <authorList>
            <person name="Bae J.-W."/>
        </authorList>
    </citation>
    <scope>NUCLEOTIDE SEQUENCE [LARGE SCALE GENOMIC DNA]</scope>
    <source>
        <strain evidence="1 2">H23M31</strain>
    </source>
</reference>
<dbReference type="AlphaFoldDB" id="A0A410G633"/>
<dbReference type="OrthoDB" id="1436588at2"/>
<dbReference type="KEGG" id="aev:EI546_13850"/>
<dbReference type="EMBL" id="CP034951">
    <property type="protein sequence ID" value="QAA82736.1"/>
    <property type="molecule type" value="Genomic_DNA"/>
</dbReference>
<keyword evidence="2" id="KW-1185">Reference proteome</keyword>
<proteinExistence type="predicted"/>
<organism evidence="1 2">
    <name type="scientific">Aequorivita ciconiae</name>
    <dbReference type="NCBI Taxonomy" id="2494375"/>
    <lineage>
        <taxon>Bacteria</taxon>
        <taxon>Pseudomonadati</taxon>
        <taxon>Bacteroidota</taxon>
        <taxon>Flavobacteriia</taxon>
        <taxon>Flavobacteriales</taxon>
        <taxon>Flavobacteriaceae</taxon>
        <taxon>Aequorivita</taxon>
    </lineage>
</organism>
<evidence type="ECO:0000313" key="1">
    <source>
        <dbReference type="EMBL" id="QAA82736.1"/>
    </source>
</evidence>
<protein>
    <submittedName>
        <fullName evidence="1">Uncharacterized protein</fullName>
    </submittedName>
</protein>